<proteinExistence type="predicted"/>
<keyword evidence="1" id="KW-1133">Transmembrane helix</keyword>
<dbReference type="Proteomes" id="UP000295765">
    <property type="component" value="Unassembled WGS sequence"/>
</dbReference>
<feature type="transmembrane region" description="Helical" evidence="1">
    <location>
        <begin position="34"/>
        <end position="53"/>
    </location>
</feature>
<dbReference type="AlphaFoldDB" id="A0A4R2LFG8"/>
<keyword evidence="1" id="KW-0812">Transmembrane</keyword>
<gene>
    <name evidence="2" type="ORF">EV699_102132</name>
</gene>
<comment type="caution">
    <text evidence="2">The sequence shown here is derived from an EMBL/GenBank/DDBJ whole genome shotgun (WGS) entry which is preliminary data.</text>
</comment>
<evidence type="ECO:0000256" key="1">
    <source>
        <dbReference type="SAM" id="Phobius"/>
    </source>
</evidence>
<name>A0A4R2LFG8_9GAMM</name>
<evidence type="ECO:0000313" key="3">
    <source>
        <dbReference type="Proteomes" id="UP000295765"/>
    </source>
</evidence>
<reference evidence="2 3" key="1">
    <citation type="submission" date="2019-03" db="EMBL/GenBank/DDBJ databases">
        <title>Genomic Encyclopedia of Type Strains, Phase IV (KMG-IV): sequencing the most valuable type-strain genomes for metagenomic binning, comparative biology and taxonomic classification.</title>
        <authorList>
            <person name="Goeker M."/>
        </authorList>
    </citation>
    <scope>NUCLEOTIDE SEQUENCE [LARGE SCALE GENOMIC DNA]</scope>
    <source>
        <strain evidence="2 3">DSM 25287</strain>
    </source>
</reference>
<sequence>MIAVTLPDPGNPWSERLQPVQAAQATTGRAQEELAFLGLAAVSAYAAIWLSCLQRFIEAAQRGEAVECWHEIAGDVRARLLHDARLALAILFETADRLSMITLHLWGAGTRTRAA</sequence>
<dbReference type="EMBL" id="SLWY01000002">
    <property type="protein sequence ID" value="TCO83434.1"/>
    <property type="molecule type" value="Genomic_DNA"/>
</dbReference>
<evidence type="ECO:0000313" key="2">
    <source>
        <dbReference type="EMBL" id="TCO83434.1"/>
    </source>
</evidence>
<organism evidence="2 3">
    <name type="scientific">Plasticicumulans lactativorans</name>
    <dbReference type="NCBI Taxonomy" id="1133106"/>
    <lineage>
        <taxon>Bacteria</taxon>
        <taxon>Pseudomonadati</taxon>
        <taxon>Pseudomonadota</taxon>
        <taxon>Gammaproteobacteria</taxon>
        <taxon>Candidatus Competibacteraceae</taxon>
        <taxon>Plasticicumulans</taxon>
    </lineage>
</organism>
<accession>A0A4R2LFG8</accession>
<keyword evidence="1" id="KW-0472">Membrane</keyword>
<protein>
    <submittedName>
        <fullName evidence="2">Uncharacterized protein</fullName>
    </submittedName>
</protein>
<dbReference type="RefSeq" id="WP_132538359.1">
    <property type="nucleotide sequence ID" value="NZ_SLWY01000002.1"/>
</dbReference>
<keyword evidence="3" id="KW-1185">Reference proteome</keyword>